<name>A0ABR9V7C2_9CHRO</name>
<keyword evidence="3" id="KW-1185">Reference proteome</keyword>
<protein>
    <submittedName>
        <fullName evidence="2">Uncharacterized protein</fullName>
    </submittedName>
</protein>
<feature type="compositionally biased region" description="Acidic residues" evidence="1">
    <location>
        <begin position="70"/>
        <end position="79"/>
    </location>
</feature>
<dbReference type="EMBL" id="JADEWC010000046">
    <property type="protein sequence ID" value="MBE9223757.1"/>
    <property type="molecule type" value="Genomic_DNA"/>
</dbReference>
<dbReference type="RefSeq" id="WP_193801977.1">
    <property type="nucleotide sequence ID" value="NZ_JADEWC010000046.1"/>
</dbReference>
<proteinExistence type="predicted"/>
<dbReference type="Proteomes" id="UP000654604">
    <property type="component" value="Unassembled WGS sequence"/>
</dbReference>
<gene>
    <name evidence="2" type="ORF">IQ215_13720</name>
</gene>
<evidence type="ECO:0000313" key="3">
    <source>
        <dbReference type="Proteomes" id="UP000654604"/>
    </source>
</evidence>
<reference evidence="2 3" key="1">
    <citation type="submission" date="2020-10" db="EMBL/GenBank/DDBJ databases">
        <authorList>
            <person name="Castelo-Branco R."/>
            <person name="Eusebio N."/>
            <person name="Adriana R."/>
            <person name="Vieira A."/>
            <person name="Brugerolle De Fraissinette N."/>
            <person name="Rezende De Castro R."/>
            <person name="Schneider M.P."/>
            <person name="Vasconcelos V."/>
            <person name="Leao P.N."/>
        </authorList>
    </citation>
    <scope>NUCLEOTIDE SEQUENCE [LARGE SCALE GENOMIC DNA]</scope>
    <source>
        <strain evidence="2 3">LEGE 03274</strain>
    </source>
</reference>
<evidence type="ECO:0000256" key="1">
    <source>
        <dbReference type="SAM" id="MobiDB-lite"/>
    </source>
</evidence>
<accession>A0ABR9V7C2</accession>
<comment type="caution">
    <text evidence="2">The sequence shown here is derived from an EMBL/GenBank/DDBJ whole genome shotgun (WGS) entry which is preliminary data.</text>
</comment>
<organism evidence="2 3">
    <name type="scientific">Cyanobacterium stanieri LEGE 03274</name>
    <dbReference type="NCBI Taxonomy" id="1828756"/>
    <lineage>
        <taxon>Bacteria</taxon>
        <taxon>Bacillati</taxon>
        <taxon>Cyanobacteriota</taxon>
        <taxon>Cyanophyceae</taxon>
        <taxon>Oscillatoriophycideae</taxon>
        <taxon>Chroococcales</taxon>
        <taxon>Geminocystaceae</taxon>
        <taxon>Cyanobacterium</taxon>
    </lineage>
</organism>
<evidence type="ECO:0000313" key="2">
    <source>
        <dbReference type="EMBL" id="MBE9223757.1"/>
    </source>
</evidence>
<feature type="region of interest" description="Disordered" evidence="1">
    <location>
        <begin position="66"/>
        <end position="89"/>
    </location>
</feature>
<sequence>MNNKIKILRDSDKLISASFSGDKLNLLLEREGEYYLYAITPDENSIPRISSWLITKGQDEIEFDVKIDNPDEPSGEVDSGDSNVHVRTF</sequence>